<sequence>MRVLLDVRGAGDVRGIGRYVRCLLDGLRATAGPDDEVFEVLGGRGRAEADVFHSPWLDGALLRAGRPQVVTLHDVVPLKRRREYLRTGVRFRLRYLAVQRADLVLVPTRAVADDVAEHLDVPEERLRVVHEAAAPHLAPAGPDEVADVRERLDLPERFLLWVGGMRHPDPRKRLPELAAARRTMPLVLVGPVGPWARDLPGVQLTGEVSDDDLSAIYSAAHALVLPSDDEGFGLTPVEALRCGCPVACSDVPALREVLGDRVAFAPHDDVEALVRAAEALRHPAPAAPPWTWEDAGRATWDVYRELAAG</sequence>
<protein>
    <submittedName>
        <fullName evidence="3">Unannotated protein</fullName>
    </submittedName>
</protein>
<dbReference type="EMBL" id="CAFBMK010000045">
    <property type="protein sequence ID" value="CAB4908652.1"/>
    <property type="molecule type" value="Genomic_DNA"/>
</dbReference>
<dbReference type="GO" id="GO:0009103">
    <property type="term" value="P:lipopolysaccharide biosynthetic process"/>
    <property type="evidence" value="ECO:0007669"/>
    <property type="project" value="TreeGrafter"/>
</dbReference>
<dbReference type="SUPFAM" id="SSF53756">
    <property type="entry name" value="UDP-Glycosyltransferase/glycogen phosphorylase"/>
    <property type="match status" value="1"/>
</dbReference>
<evidence type="ECO:0000259" key="2">
    <source>
        <dbReference type="Pfam" id="PF13439"/>
    </source>
</evidence>
<proteinExistence type="predicted"/>
<dbReference type="Pfam" id="PF13439">
    <property type="entry name" value="Glyco_transf_4"/>
    <property type="match status" value="1"/>
</dbReference>
<dbReference type="PANTHER" id="PTHR46401">
    <property type="entry name" value="GLYCOSYLTRANSFERASE WBBK-RELATED"/>
    <property type="match status" value="1"/>
</dbReference>
<reference evidence="3" key="1">
    <citation type="submission" date="2020-05" db="EMBL/GenBank/DDBJ databases">
        <authorList>
            <person name="Chiriac C."/>
            <person name="Salcher M."/>
            <person name="Ghai R."/>
            <person name="Kavagutti S V."/>
        </authorList>
    </citation>
    <scope>NUCLEOTIDE SEQUENCE</scope>
</reference>
<evidence type="ECO:0000256" key="1">
    <source>
        <dbReference type="ARBA" id="ARBA00022679"/>
    </source>
</evidence>
<keyword evidence="1" id="KW-0808">Transferase</keyword>
<dbReference type="GO" id="GO:0016757">
    <property type="term" value="F:glycosyltransferase activity"/>
    <property type="evidence" value="ECO:0007669"/>
    <property type="project" value="TreeGrafter"/>
</dbReference>
<feature type="domain" description="Glycosyltransferase subfamily 4-like N-terminal" evidence="2">
    <location>
        <begin position="51"/>
        <end position="130"/>
    </location>
</feature>
<evidence type="ECO:0000313" key="3">
    <source>
        <dbReference type="EMBL" id="CAB4908652.1"/>
    </source>
</evidence>
<dbReference type="Pfam" id="PF13692">
    <property type="entry name" value="Glyco_trans_1_4"/>
    <property type="match status" value="1"/>
</dbReference>
<name>A0A6J7GL09_9ZZZZ</name>
<dbReference type="InterPro" id="IPR028098">
    <property type="entry name" value="Glyco_trans_4-like_N"/>
</dbReference>
<accession>A0A6J7GL09</accession>
<dbReference type="AlphaFoldDB" id="A0A6J7GL09"/>
<dbReference type="Gene3D" id="3.40.50.2000">
    <property type="entry name" value="Glycogen Phosphorylase B"/>
    <property type="match status" value="2"/>
</dbReference>
<organism evidence="3">
    <name type="scientific">freshwater metagenome</name>
    <dbReference type="NCBI Taxonomy" id="449393"/>
    <lineage>
        <taxon>unclassified sequences</taxon>
        <taxon>metagenomes</taxon>
        <taxon>ecological metagenomes</taxon>
    </lineage>
</organism>
<gene>
    <name evidence="3" type="ORF">UFOPK3564_01075</name>
</gene>
<dbReference type="PANTHER" id="PTHR46401:SF2">
    <property type="entry name" value="GLYCOSYLTRANSFERASE WBBK-RELATED"/>
    <property type="match status" value="1"/>
</dbReference>
<dbReference type="CDD" id="cd03809">
    <property type="entry name" value="GT4_MtfB-like"/>
    <property type="match status" value="1"/>
</dbReference>